<feature type="domain" description="CW-type" evidence="6">
    <location>
        <begin position="193"/>
        <end position="245"/>
    </location>
</feature>
<accession>A0A0K2UFX0</accession>
<dbReference type="GO" id="GO:0005634">
    <property type="term" value="C:nucleus"/>
    <property type="evidence" value="ECO:0007669"/>
    <property type="project" value="TreeGrafter"/>
</dbReference>
<dbReference type="EMBL" id="HACA01019250">
    <property type="protein sequence ID" value="CDW36611.1"/>
    <property type="molecule type" value="Transcribed_RNA"/>
</dbReference>
<dbReference type="OrthoDB" id="6382749at2759"/>
<evidence type="ECO:0000256" key="4">
    <source>
        <dbReference type="SAM" id="MobiDB-lite"/>
    </source>
</evidence>
<dbReference type="Gene3D" id="3.30.40.100">
    <property type="match status" value="1"/>
</dbReference>
<name>A0A0K2UFX0_LEPSM</name>
<dbReference type="InterPro" id="IPR042778">
    <property type="entry name" value="ZCWPW1/ZCWPW2"/>
</dbReference>
<organism evidence="7">
    <name type="scientific">Lepeophtheirus salmonis</name>
    <name type="common">Salmon louse</name>
    <name type="synonym">Caligus salmonis</name>
    <dbReference type="NCBI Taxonomy" id="72036"/>
    <lineage>
        <taxon>Eukaryota</taxon>
        <taxon>Metazoa</taxon>
        <taxon>Ecdysozoa</taxon>
        <taxon>Arthropoda</taxon>
        <taxon>Crustacea</taxon>
        <taxon>Multicrustacea</taxon>
        <taxon>Hexanauplia</taxon>
        <taxon>Copepoda</taxon>
        <taxon>Siphonostomatoida</taxon>
        <taxon>Caligidae</taxon>
        <taxon>Lepeophtheirus</taxon>
    </lineage>
</organism>
<feature type="compositionally biased region" description="Basic and acidic residues" evidence="4">
    <location>
        <begin position="115"/>
        <end position="124"/>
    </location>
</feature>
<dbReference type="PANTHER" id="PTHR15999:SF2">
    <property type="entry name" value="ZINC FINGER CW-TYPE PWWP DOMAIN PROTEIN 1"/>
    <property type="match status" value="1"/>
</dbReference>
<feature type="compositionally biased region" description="Basic and acidic residues" evidence="4">
    <location>
        <begin position="42"/>
        <end position="65"/>
    </location>
</feature>
<feature type="region of interest" description="Disordered" evidence="4">
    <location>
        <begin position="1"/>
        <end position="22"/>
    </location>
</feature>
<evidence type="ECO:0000256" key="3">
    <source>
        <dbReference type="ARBA" id="ARBA00022833"/>
    </source>
</evidence>
<evidence type="ECO:0000256" key="1">
    <source>
        <dbReference type="ARBA" id="ARBA00022723"/>
    </source>
</evidence>
<protein>
    <submittedName>
        <fullName evidence="7">Dentin sialophosphoproteinlike [Aplysia californica]</fullName>
    </submittedName>
</protein>
<keyword evidence="2" id="KW-0863">Zinc-finger</keyword>
<feature type="region of interest" description="Disordered" evidence="4">
    <location>
        <begin position="100"/>
        <end position="124"/>
    </location>
</feature>
<feature type="region of interest" description="Disordered" evidence="4">
    <location>
        <begin position="34"/>
        <end position="65"/>
    </location>
</feature>
<dbReference type="Gene3D" id="2.30.30.140">
    <property type="match status" value="1"/>
</dbReference>
<dbReference type="InterPro" id="IPR011124">
    <property type="entry name" value="Znf_CW"/>
</dbReference>
<evidence type="ECO:0000313" key="7">
    <source>
        <dbReference type="EMBL" id="CDW36611.1"/>
    </source>
</evidence>
<dbReference type="AlphaFoldDB" id="A0A0K2UFX0"/>
<keyword evidence="3" id="KW-0862">Zinc</keyword>
<dbReference type="GO" id="GO:0008270">
    <property type="term" value="F:zinc ion binding"/>
    <property type="evidence" value="ECO:0007669"/>
    <property type="project" value="UniProtKB-KW"/>
</dbReference>
<proteinExistence type="predicted"/>
<dbReference type="PANTHER" id="PTHR15999">
    <property type="entry name" value="ZINC FINGER CW-TYPE PWWP DOMAIN PROTEIN 1"/>
    <property type="match status" value="1"/>
</dbReference>
<dbReference type="PROSITE" id="PS50812">
    <property type="entry name" value="PWWP"/>
    <property type="match status" value="1"/>
</dbReference>
<feature type="domain" description="PWWP" evidence="5">
    <location>
        <begin position="259"/>
        <end position="329"/>
    </location>
</feature>
<evidence type="ECO:0000259" key="6">
    <source>
        <dbReference type="PROSITE" id="PS51050"/>
    </source>
</evidence>
<dbReference type="Pfam" id="PF00855">
    <property type="entry name" value="PWWP"/>
    <property type="match status" value="1"/>
</dbReference>
<evidence type="ECO:0000259" key="5">
    <source>
        <dbReference type="PROSITE" id="PS50812"/>
    </source>
</evidence>
<reference evidence="7" key="1">
    <citation type="submission" date="2014-05" db="EMBL/GenBank/DDBJ databases">
        <authorList>
            <person name="Chronopoulou M."/>
        </authorList>
    </citation>
    <scope>NUCLEOTIDE SEQUENCE</scope>
    <source>
        <tissue evidence="7">Whole organism</tissue>
    </source>
</reference>
<dbReference type="SUPFAM" id="SSF63748">
    <property type="entry name" value="Tudor/PWWP/MBT"/>
    <property type="match status" value="1"/>
</dbReference>
<sequence>MIENVIHESPPIGNEMNDEMSQTRKVRIENVIHEPPTLGNSKKNEMSLTRKGDKDCNKRSKNKKDSIKKMKMMERNIAQIQPVQKKKKIVSLEGPKKVRTPIKKKSRNENQLTKTLDDNEREIDKNGSQEYKESCFLKGPQPPTKKPLSKTIEYNESGETSLPEAPHTIPNKSLKEYKIKGKYKKIIDLMEKEREKGTYVECCQCKKWRYLRKVLDPSTVPQFWVCSQNPDSRYSSCSVPQVNLNTIPDDEWVENTFTSGSLVWAKIDKDFTWWPAMIDDDPDTGKFCWIEESESNVPLWYHVLFFNRYQDLIARSWIEAKYVVGFAEDSLSNYKVESSYLQAQAIKETLSAKLLSLKERRKKYGYIFRYKGFWKLPWDKKLWGNTGDSSEANNSNYTSTSCDDESESEVSSLKTRVDKKISSIIESSSEEENVANSKMMKSCLNNQDKTFNNMLNSNDEVCKNNNVLSSNDEMCENNHVLSHNDKMRENNKILNPNNEMCENNNIVISNDEMFKNNNVVSPNEELIKGNNVIISNDEMFKDNNVLSPNDEMCEKNNNIVSFNDEIFKDNNVVSPNDEMCEHNIVVNRNDEMCENNNVLSPVNEMFENNNIVSSNDEMCDHNNVVNSNDEMCENNNVLSPINEMFENNIIVSSNDEMFKGNNVVSSNNEICSKVLTQTVSQRSWSEIDVILPLTQNNNQYLSEKSVLNCNQSEVNEE</sequence>
<feature type="region of interest" description="Disordered" evidence="4">
    <location>
        <begin position="389"/>
        <end position="413"/>
    </location>
</feature>
<dbReference type="PROSITE" id="PS51050">
    <property type="entry name" value="ZF_CW"/>
    <property type="match status" value="1"/>
</dbReference>
<dbReference type="Pfam" id="PF07496">
    <property type="entry name" value="zf-CW"/>
    <property type="match status" value="1"/>
</dbReference>
<dbReference type="InterPro" id="IPR000313">
    <property type="entry name" value="PWWP_dom"/>
</dbReference>
<evidence type="ECO:0000256" key="2">
    <source>
        <dbReference type="ARBA" id="ARBA00022771"/>
    </source>
</evidence>
<keyword evidence="1" id="KW-0479">Metal-binding</keyword>